<proteinExistence type="predicted"/>
<keyword evidence="3" id="KW-1185">Reference proteome</keyword>
<reference evidence="2 3" key="1">
    <citation type="submission" date="2014-09" db="EMBL/GenBank/DDBJ databases">
        <title>Whole Genome Shotgun of Flavobacterium aquatile LMG 4008.</title>
        <authorList>
            <person name="Gale A.N."/>
            <person name="Pipes S.E."/>
            <person name="Newman J.D."/>
        </authorList>
    </citation>
    <scope>NUCLEOTIDE SEQUENCE [LARGE SCALE GENOMIC DNA]</scope>
    <source>
        <strain evidence="2 3">LMG 4008</strain>
    </source>
</reference>
<comment type="caution">
    <text evidence="2">The sequence shown here is derived from an EMBL/GenBank/DDBJ whole genome shotgun (WGS) entry which is preliminary data.</text>
</comment>
<dbReference type="OrthoDB" id="1272076at2"/>
<dbReference type="AlphaFoldDB" id="A0A095SVM5"/>
<organism evidence="2 3">
    <name type="scientific">Flavobacterium aquatile LMG 4008 = ATCC 11947</name>
    <dbReference type="NCBI Taxonomy" id="1453498"/>
    <lineage>
        <taxon>Bacteria</taxon>
        <taxon>Pseudomonadati</taxon>
        <taxon>Bacteroidota</taxon>
        <taxon>Flavobacteriia</taxon>
        <taxon>Flavobacteriales</taxon>
        <taxon>Flavobacteriaceae</taxon>
        <taxon>Flavobacterium</taxon>
    </lineage>
</organism>
<name>A0A095SVM5_9FLAO</name>
<dbReference type="eggNOG" id="ENOG5033MTB">
    <property type="taxonomic scope" value="Bacteria"/>
</dbReference>
<evidence type="ECO:0000313" key="2">
    <source>
        <dbReference type="EMBL" id="KGD68726.1"/>
    </source>
</evidence>
<protein>
    <submittedName>
        <fullName evidence="2">Uncharacterized protein</fullName>
    </submittedName>
</protein>
<dbReference type="EMBL" id="JRHH01000002">
    <property type="protein sequence ID" value="KGD68726.1"/>
    <property type="molecule type" value="Genomic_DNA"/>
</dbReference>
<gene>
    <name evidence="2" type="ORF">LG45_03515</name>
</gene>
<feature type="chain" id="PRO_5001911306" evidence="1">
    <location>
        <begin position="22"/>
        <end position="134"/>
    </location>
</feature>
<dbReference type="STRING" id="1453498.LG45_03515"/>
<feature type="signal peptide" evidence="1">
    <location>
        <begin position="1"/>
        <end position="21"/>
    </location>
</feature>
<sequence length="134" mass="15424">MKHIQLFLLLLTMGFASQVTAQTFTLRTSSVSYSEKNQIGKWSKWSDFAKADLIITIDGKKNRIVVNSPTIQVFTIKSYGEKTETDKDVITPFECVDNNGSKCNIIVITRKNEGNRMQFYINYSEVKFVYNIYN</sequence>
<dbReference type="Proteomes" id="UP000029554">
    <property type="component" value="Unassembled WGS sequence"/>
</dbReference>
<accession>A0A095SVM5</accession>
<keyword evidence="1" id="KW-0732">Signal</keyword>
<evidence type="ECO:0000313" key="3">
    <source>
        <dbReference type="Proteomes" id="UP000029554"/>
    </source>
</evidence>
<evidence type="ECO:0000256" key="1">
    <source>
        <dbReference type="SAM" id="SignalP"/>
    </source>
</evidence>
<dbReference type="RefSeq" id="WP_035124424.1">
    <property type="nucleotide sequence ID" value="NZ_JRHH01000002.1"/>
</dbReference>